<keyword evidence="2 4" id="KW-0560">Oxidoreductase</keyword>
<dbReference type="Proteomes" id="UP000295565">
    <property type="component" value="Unassembled WGS sequence"/>
</dbReference>
<dbReference type="Pfam" id="PF00171">
    <property type="entry name" value="Aldedh"/>
    <property type="match status" value="1"/>
</dbReference>
<gene>
    <name evidence="9" type="ORF">EV690_0709</name>
</gene>
<dbReference type="GO" id="GO:0004029">
    <property type="term" value="F:aldehyde dehydrogenase (NAD+) activity"/>
    <property type="evidence" value="ECO:0007669"/>
    <property type="project" value="TreeGrafter"/>
</dbReference>
<dbReference type="FunFam" id="3.40.309.10:FF:000003">
    <property type="entry name" value="Aldehyde dehydrogenase"/>
    <property type="match status" value="1"/>
</dbReference>
<evidence type="ECO:0000256" key="7">
    <source>
        <dbReference type="RuleBase" id="RU003345"/>
    </source>
</evidence>
<evidence type="ECO:0000256" key="3">
    <source>
        <dbReference type="ARBA" id="ARBA00023027"/>
    </source>
</evidence>
<feature type="active site" evidence="5">
    <location>
        <position position="250"/>
    </location>
</feature>
<dbReference type="PANTHER" id="PTHR43570:SF20">
    <property type="entry name" value="ALDEHYDE DEHYDROGENASE ALDX-RELATED"/>
    <property type="match status" value="1"/>
</dbReference>
<dbReference type="GO" id="GO:0006081">
    <property type="term" value="P:aldehyde metabolic process"/>
    <property type="evidence" value="ECO:0007669"/>
    <property type="project" value="InterPro"/>
</dbReference>
<evidence type="ECO:0000256" key="4">
    <source>
        <dbReference type="PIRNR" id="PIRNR036492"/>
    </source>
</evidence>
<keyword evidence="10" id="KW-1185">Reference proteome</keyword>
<dbReference type="Gene3D" id="3.40.309.10">
    <property type="entry name" value="Aldehyde Dehydrogenase, Chain A, domain 2"/>
    <property type="match status" value="1"/>
</dbReference>
<dbReference type="InterPro" id="IPR016163">
    <property type="entry name" value="Ald_DH_C"/>
</dbReference>
<reference evidence="9 10" key="1">
    <citation type="submission" date="2019-03" db="EMBL/GenBank/DDBJ databases">
        <title>Genomic Encyclopedia of Type Strains, Phase IV (KMG-IV): sequencing the most valuable type-strain genomes for metagenomic binning, comparative biology and taxonomic classification.</title>
        <authorList>
            <person name="Goeker M."/>
        </authorList>
    </citation>
    <scope>NUCLEOTIDE SEQUENCE [LARGE SCALE GENOMIC DNA]</scope>
    <source>
        <strain evidence="9 10">DSM 18577</strain>
    </source>
</reference>
<sequence>MNDQQQPHTELLKTLTRLKDAHLKQGPANAQLRRDRLQRAIALLHDNREQLSEAISHDFGHRSTYQSLLADVASSINALNFASENLEQWMQPEVVTAPEQGMQTFIQQQPVGVVGIISPWNFPLNLAFGPLAGVFAAGNTAMLKPSELTPQTSALLQKLVAQYFKPDELTVVLGDADVGQAFSALPFDHLVFTGSSSIGKQVMRAASENLVPITLELGGKSPVVMAEDADIQQTAIRTMTVKTFNAGQICISPDYLMLPDTDSEAFVSAARQFMVKSFPSIVDNSDYTSIISQKHFDRLISLLEDAQAKGANIIALAPEHEAAFDAKTRKIAPHLVLNVTDEMKIMQEEIFGPLLPIKTYQQIDEAIDYINAHSRPLAAYYFGQNSDRQHEFAQRTTSGALVINDLMTHASIDTLPFGGVGASGIGAYHGIHGFRRFTHAKPVVIESEDGAANLRLRAPYQQKYAELSAFLDS</sequence>
<name>A0A4R1K694_9GAMM</name>
<comment type="similarity">
    <text evidence="1 4 7">Belongs to the aldehyde dehydrogenase family.</text>
</comment>
<dbReference type="RefSeq" id="WP_131911546.1">
    <property type="nucleotide sequence ID" value="NZ_OU594967.1"/>
</dbReference>
<dbReference type="OrthoDB" id="9812625at2"/>
<feature type="active site" evidence="5 6">
    <location>
        <position position="216"/>
    </location>
</feature>
<accession>A0A4R1K694</accession>
<protein>
    <recommendedName>
        <fullName evidence="4">Aldehyde dehydrogenase</fullName>
    </recommendedName>
</protein>
<dbReference type="InterPro" id="IPR012394">
    <property type="entry name" value="Aldehyde_DH_NAD(P)"/>
</dbReference>
<organism evidence="9 10">
    <name type="scientific">Celerinatantimonas diazotrophica</name>
    <dbReference type="NCBI Taxonomy" id="412034"/>
    <lineage>
        <taxon>Bacteria</taxon>
        <taxon>Pseudomonadati</taxon>
        <taxon>Pseudomonadota</taxon>
        <taxon>Gammaproteobacteria</taxon>
        <taxon>Celerinatantimonadaceae</taxon>
        <taxon>Celerinatantimonas</taxon>
    </lineage>
</organism>
<dbReference type="InterPro" id="IPR016161">
    <property type="entry name" value="Ald_DH/histidinol_DH"/>
</dbReference>
<evidence type="ECO:0000313" key="10">
    <source>
        <dbReference type="Proteomes" id="UP000295565"/>
    </source>
</evidence>
<evidence type="ECO:0000259" key="8">
    <source>
        <dbReference type="Pfam" id="PF00171"/>
    </source>
</evidence>
<dbReference type="InterPro" id="IPR029510">
    <property type="entry name" value="Ald_DH_CS_GLU"/>
</dbReference>
<dbReference type="SUPFAM" id="SSF53720">
    <property type="entry name" value="ALDH-like"/>
    <property type="match status" value="1"/>
</dbReference>
<proteinExistence type="inferred from homology"/>
<dbReference type="AlphaFoldDB" id="A0A4R1K694"/>
<evidence type="ECO:0000256" key="5">
    <source>
        <dbReference type="PIRSR" id="PIRSR036492-1"/>
    </source>
</evidence>
<dbReference type="InterPro" id="IPR015590">
    <property type="entry name" value="Aldehyde_DH_dom"/>
</dbReference>
<evidence type="ECO:0000256" key="2">
    <source>
        <dbReference type="ARBA" id="ARBA00023002"/>
    </source>
</evidence>
<dbReference type="PANTHER" id="PTHR43570">
    <property type="entry name" value="ALDEHYDE DEHYDROGENASE"/>
    <property type="match status" value="1"/>
</dbReference>
<dbReference type="GO" id="GO:0005737">
    <property type="term" value="C:cytoplasm"/>
    <property type="evidence" value="ECO:0007669"/>
    <property type="project" value="TreeGrafter"/>
</dbReference>
<evidence type="ECO:0000313" key="9">
    <source>
        <dbReference type="EMBL" id="TCK58579.1"/>
    </source>
</evidence>
<feature type="domain" description="Aldehyde dehydrogenase" evidence="8">
    <location>
        <begin position="29"/>
        <end position="442"/>
    </location>
</feature>
<comment type="caution">
    <text evidence="9">The sequence shown here is derived from an EMBL/GenBank/DDBJ whole genome shotgun (WGS) entry which is preliminary data.</text>
</comment>
<dbReference type="Gene3D" id="3.40.605.10">
    <property type="entry name" value="Aldehyde Dehydrogenase, Chain A, domain 1"/>
    <property type="match status" value="1"/>
</dbReference>
<dbReference type="PIRSF" id="PIRSF036492">
    <property type="entry name" value="ALDH"/>
    <property type="match status" value="1"/>
</dbReference>
<dbReference type="EMBL" id="SMGD01000011">
    <property type="protein sequence ID" value="TCK58579.1"/>
    <property type="molecule type" value="Genomic_DNA"/>
</dbReference>
<evidence type="ECO:0000256" key="6">
    <source>
        <dbReference type="PROSITE-ProRule" id="PRU10007"/>
    </source>
</evidence>
<dbReference type="CDD" id="cd07133">
    <property type="entry name" value="ALDH_CALDH_CalB"/>
    <property type="match status" value="1"/>
</dbReference>
<dbReference type="PROSITE" id="PS00687">
    <property type="entry name" value="ALDEHYDE_DEHYDR_GLU"/>
    <property type="match status" value="1"/>
</dbReference>
<dbReference type="InterPro" id="IPR016162">
    <property type="entry name" value="Ald_DH_N"/>
</dbReference>
<keyword evidence="3" id="KW-0520">NAD</keyword>
<evidence type="ECO:0000256" key="1">
    <source>
        <dbReference type="ARBA" id="ARBA00009986"/>
    </source>
</evidence>